<feature type="compositionally biased region" description="Polar residues" evidence="1">
    <location>
        <begin position="54"/>
        <end position="79"/>
    </location>
</feature>
<evidence type="ECO:0000256" key="1">
    <source>
        <dbReference type="SAM" id="MobiDB-lite"/>
    </source>
</evidence>
<feature type="region of interest" description="Disordered" evidence="1">
    <location>
        <begin position="1"/>
        <end position="104"/>
    </location>
</feature>
<protein>
    <submittedName>
        <fullName evidence="2">Uncharacterized protein</fullName>
    </submittedName>
</protein>
<evidence type="ECO:0000313" key="3">
    <source>
        <dbReference type="Proteomes" id="UP001341840"/>
    </source>
</evidence>
<comment type="caution">
    <text evidence="2">The sequence shown here is derived from an EMBL/GenBank/DDBJ whole genome shotgun (WGS) entry which is preliminary data.</text>
</comment>
<accession>A0ABU6RVH5</accession>
<reference evidence="2 3" key="1">
    <citation type="journal article" date="2023" name="Plants (Basel)">
        <title>Bridging the Gap: Combining Genomics and Transcriptomics Approaches to Understand Stylosanthes scabra, an Orphan Legume from the Brazilian Caatinga.</title>
        <authorList>
            <person name="Ferreira-Neto J.R.C."/>
            <person name="da Silva M.D."/>
            <person name="Binneck E."/>
            <person name="de Melo N.F."/>
            <person name="da Silva R.H."/>
            <person name="de Melo A.L.T.M."/>
            <person name="Pandolfi V."/>
            <person name="Bustamante F.O."/>
            <person name="Brasileiro-Vidal A.C."/>
            <person name="Benko-Iseppon A.M."/>
        </authorList>
    </citation>
    <scope>NUCLEOTIDE SEQUENCE [LARGE SCALE GENOMIC DNA]</scope>
    <source>
        <tissue evidence="2">Leaves</tissue>
    </source>
</reference>
<gene>
    <name evidence="2" type="ORF">PIB30_093532</name>
</gene>
<sequence>MQASNRTMHNNLTDSTQLQQQQNVNDRTRRSDYLTSQGRSHQPLTAGTGPTRYPRSTSPPQMGPSTLCNQAAEPSNSRASAPRTLPVAAASKNHRNNTTNGVSR</sequence>
<feature type="compositionally biased region" description="Polar residues" evidence="1">
    <location>
        <begin position="33"/>
        <end position="45"/>
    </location>
</feature>
<name>A0ABU6RVH5_9FABA</name>
<proteinExistence type="predicted"/>
<feature type="compositionally biased region" description="Polar residues" evidence="1">
    <location>
        <begin position="1"/>
        <end position="25"/>
    </location>
</feature>
<dbReference type="EMBL" id="JASCZI010032210">
    <property type="protein sequence ID" value="MED6128012.1"/>
    <property type="molecule type" value="Genomic_DNA"/>
</dbReference>
<evidence type="ECO:0000313" key="2">
    <source>
        <dbReference type="EMBL" id="MED6128012.1"/>
    </source>
</evidence>
<dbReference type="Proteomes" id="UP001341840">
    <property type="component" value="Unassembled WGS sequence"/>
</dbReference>
<keyword evidence="3" id="KW-1185">Reference proteome</keyword>
<organism evidence="2 3">
    <name type="scientific">Stylosanthes scabra</name>
    <dbReference type="NCBI Taxonomy" id="79078"/>
    <lineage>
        <taxon>Eukaryota</taxon>
        <taxon>Viridiplantae</taxon>
        <taxon>Streptophyta</taxon>
        <taxon>Embryophyta</taxon>
        <taxon>Tracheophyta</taxon>
        <taxon>Spermatophyta</taxon>
        <taxon>Magnoliopsida</taxon>
        <taxon>eudicotyledons</taxon>
        <taxon>Gunneridae</taxon>
        <taxon>Pentapetalae</taxon>
        <taxon>rosids</taxon>
        <taxon>fabids</taxon>
        <taxon>Fabales</taxon>
        <taxon>Fabaceae</taxon>
        <taxon>Papilionoideae</taxon>
        <taxon>50 kb inversion clade</taxon>
        <taxon>dalbergioids sensu lato</taxon>
        <taxon>Dalbergieae</taxon>
        <taxon>Pterocarpus clade</taxon>
        <taxon>Stylosanthes</taxon>
    </lineage>
</organism>